<keyword evidence="3" id="KW-1003">Cell membrane</keyword>
<dbReference type="OrthoDB" id="9814956at2"/>
<sequence length="330" mass="35794">MQHRLDWIDIAKGIGIILVVLGHAGRGLSSAGLPDADEFLKLLDEAIYAFHMPMFFLLSGVTFGMRPPATVHPSLTLRTWRLFYALVIWTYAFLALRALAGDDANTPGAWGDLAQAPLPPFAHFWFLWALLVNTVVFAVLRLALRPVLHDLSFWLSALALAIALNFIITLPQQLTPWFAPALDYSLIFAVGGLIGASSLIRATPNLAVAMLGSTFFVAGLWLCVSFDLPISRIISGLGLTLCLILPLMTLSTYYGKSGWAQAIAFLGMISLAIYVMHTMFSAGLRILLLNAGIHDLSVHLILGLAIGILGPLLAYLAARRLKLLHIAGLA</sequence>
<keyword evidence="5 7" id="KW-1133">Transmembrane helix</keyword>
<comment type="subcellular location">
    <subcellularLocation>
        <location evidence="1">Cell membrane</location>
        <topology evidence="1">Multi-pass membrane protein</topology>
    </subcellularLocation>
</comment>
<dbReference type="KEGG" id="rde:RD1_B0038"/>
<feature type="transmembrane region" description="Helical" evidence="7">
    <location>
        <begin position="296"/>
        <end position="318"/>
    </location>
</feature>
<evidence type="ECO:0000256" key="4">
    <source>
        <dbReference type="ARBA" id="ARBA00022692"/>
    </source>
</evidence>
<evidence type="ECO:0000256" key="3">
    <source>
        <dbReference type="ARBA" id="ARBA00022475"/>
    </source>
</evidence>
<proteinExistence type="inferred from homology"/>
<dbReference type="Proteomes" id="UP000007029">
    <property type="component" value="Plasmid pTB2"/>
</dbReference>
<dbReference type="Pfam" id="PF01757">
    <property type="entry name" value="Acyl_transf_3"/>
    <property type="match status" value="1"/>
</dbReference>
<feature type="transmembrane region" description="Helical" evidence="7">
    <location>
        <begin position="121"/>
        <end position="144"/>
    </location>
</feature>
<feature type="transmembrane region" description="Helical" evidence="7">
    <location>
        <begin position="46"/>
        <end position="63"/>
    </location>
</feature>
<evidence type="ECO:0000256" key="6">
    <source>
        <dbReference type="ARBA" id="ARBA00023136"/>
    </source>
</evidence>
<keyword evidence="10" id="KW-1185">Reference proteome</keyword>
<keyword evidence="9" id="KW-0012">Acyltransferase</keyword>
<dbReference type="GO" id="GO:0009246">
    <property type="term" value="P:enterobacterial common antigen biosynthetic process"/>
    <property type="evidence" value="ECO:0007669"/>
    <property type="project" value="TreeGrafter"/>
</dbReference>
<feature type="transmembrane region" description="Helical" evidence="7">
    <location>
        <begin position="230"/>
        <end position="250"/>
    </location>
</feature>
<feature type="transmembrane region" description="Helical" evidence="7">
    <location>
        <begin position="177"/>
        <end position="199"/>
    </location>
</feature>
<feature type="transmembrane region" description="Helical" evidence="7">
    <location>
        <begin position="262"/>
        <end position="284"/>
    </location>
</feature>
<feature type="domain" description="Acyltransferase 3" evidence="8">
    <location>
        <begin position="6"/>
        <end position="315"/>
    </location>
</feature>
<feature type="transmembrane region" description="Helical" evidence="7">
    <location>
        <begin position="7"/>
        <end position="26"/>
    </location>
</feature>
<evidence type="ECO:0000256" key="1">
    <source>
        <dbReference type="ARBA" id="ARBA00004651"/>
    </source>
</evidence>
<evidence type="ECO:0000313" key="9">
    <source>
        <dbReference type="EMBL" id="ABI93447.1"/>
    </source>
</evidence>
<dbReference type="AlphaFoldDB" id="Q07GF2"/>
<keyword evidence="9" id="KW-0614">Plasmid</keyword>
<evidence type="ECO:0000256" key="2">
    <source>
        <dbReference type="ARBA" id="ARBA00007400"/>
    </source>
</evidence>
<dbReference type="EMBL" id="CP000465">
    <property type="protein sequence ID" value="ABI93447.1"/>
    <property type="molecule type" value="Genomic_DNA"/>
</dbReference>
<feature type="transmembrane region" description="Helical" evidence="7">
    <location>
        <begin position="151"/>
        <end position="171"/>
    </location>
</feature>
<evidence type="ECO:0000256" key="5">
    <source>
        <dbReference type="ARBA" id="ARBA00022989"/>
    </source>
</evidence>
<geneLocation type="plasmid" evidence="9 10">
    <name>pTB2</name>
</geneLocation>
<evidence type="ECO:0000313" key="10">
    <source>
        <dbReference type="Proteomes" id="UP000007029"/>
    </source>
</evidence>
<protein>
    <submittedName>
        <fullName evidence="9">Acyltransferase, putative</fullName>
    </submittedName>
</protein>
<gene>
    <name evidence="9" type="ordered locus">RD1_B0038</name>
</gene>
<dbReference type="HOGENOM" id="CLU_023915_6_0_5"/>
<dbReference type="InterPro" id="IPR002656">
    <property type="entry name" value="Acyl_transf_3_dom"/>
</dbReference>
<accession>Q07GF2</accession>
<organism evidence="9 10">
    <name type="scientific">Roseobacter denitrificans (strain ATCC 33942 / OCh 114)</name>
    <name type="common">Erythrobacter sp. (strain OCh 114)</name>
    <name type="synonym">Roseobacter denitrificans</name>
    <dbReference type="NCBI Taxonomy" id="375451"/>
    <lineage>
        <taxon>Bacteria</taxon>
        <taxon>Pseudomonadati</taxon>
        <taxon>Pseudomonadota</taxon>
        <taxon>Alphaproteobacteria</taxon>
        <taxon>Rhodobacterales</taxon>
        <taxon>Roseobacteraceae</taxon>
        <taxon>Roseobacter</taxon>
    </lineage>
</organism>
<name>Q07GF2_ROSDO</name>
<evidence type="ECO:0000259" key="8">
    <source>
        <dbReference type="Pfam" id="PF01757"/>
    </source>
</evidence>
<dbReference type="RefSeq" id="WP_011655503.1">
    <property type="nucleotide sequence ID" value="NZ_FOOO01000018.1"/>
</dbReference>
<keyword evidence="9" id="KW-0808">Transferase</keyword>
<comment type="similarity">
    <text evidence="2">Belongs to the acyltransferase 3 family.</text>
</comment>
<feature type="transmembrane region" description="Helical" evidence="7">
    <location>
        <begin position="83"/>
        <end position="101"/>
    </location>
</feature>
<dbReference type="GO" id="GO:0016413">
    <property type="term" value="F:O-acetyltransferase activity"/>
    <property type="evidence" value="ECO:0007669"/>
    <property type="project" value="TreeGrafter"/>
</dbReference>
<dbReference type="eggNOG" id="COG4763">
    <property type="taxonomic scope" value="Bacteria"/>
</dbReference>
<dbReference type="GO" id="GO:0005886">
    <property type="term" value="C:plasma membrane"/>
    <property type="evidence" value="ECO:0007669"/>
    <property type="project" value="UniProtKB-SubCell"/>
</dbReference>
<dbReference type="PANTHER" id="PTHR40074:SF2">
    <property type="entry name" value="O-ACETYLTRANSFERASE WECH"/>
    <property type="match status" value="1"/>
</dbReference>
<feature type="transmembrane region" description="Helical" evidence="7">
    <location>
        <begin position="206"/>
        <end position="224"/>
    </location>
</feature>
<evidence type="ECO:0000256" key="7">
    <source>
        <dbReference type="SAM" id="Phobius"/>
    </source>
</evidence>
<reference evidence="9 10" key="1">
    <citation type="journal article" date="2007" name="J. Bacteriol.">
        <title>The complete genome sequence of Roseobacter denitrificans reveals a mixotrophic rather than photosynthetic metabolism.</title>
        <authorList>
            <person name="Swingley W.D."/>
            <person name="Sadekar S."/>
            <person name="Mastrian S.D."/>
            <person name="Matthies H.J."/>
            <person name="Hao J."/>
            <person name="Ramos H."/>
            <person name="Acharya C.R."/>
            <person name="Conrad A.L."/>
            <person name="Taylor H.L."/>
            <person name="Dejesa L.C."/>
            <person name="Shah M.K."/>
            <person name="O'huallachain M.E."/>
            <person name="Lince M.T."/>
            <person name="Blankenship R.E."/>
            <person name="Beatty J.T."/>
            <person name="Touchman J.W."/>
        </authorList>
    </citation>
    <scope>NUCLEOTIDE SEQUENCE [LARGE SCALE GENOMIC DNA]</scope>
    <source>
        <strain evidence="10">ATCC 33942 / OCh 114</strain>
        <plasmid evidence="9 10">pTB2</plasmid>
    </source>
</reference>
<dbReference type="PANTHER" id="PTHR40074">
    <property type="entry name" value="O-ACETYLTRANSFERASE WECH"/>
    <property type="match status" value="1"/>
</dbReference>
<keyword evidence="6 7" id="KW-0472">Membrane</keyword>
<keyword evidence="4 7" id="KW-0812">Transmembrane</keyword>